<sequence>MWPLVMTTLTKSLKALGPTSGSISGTINGQLTLETLPVELLFIIAAFLSLADQVALALVSKTGFYRFGPAVSKLKEKKEERLDFLTVLERDGVRNADILCSACVRFHPPRLSAVHGWYFQNMQGMRPCGERFDLRPWPSTFRLISPNLPSHLHFNTIAAVMRSHRHGWTVHPVHTLAASHRTHHRTGYPKLNCYVSCKIVDGRLIVKTQKLMLPCASWEDLQEARPAVLRFLQDECLLRHCCGHIWWIGHYRFVFDEKADLHPAHIWIHHRIWAARPLHPEGYDPRLAYLYRVYGCKVCYTDFALGVVDLPDTRRRLIVLTTWKDLGSGESPSDVRWASHRYHEDQQPNVRKASDLGRVCHKFEEGSIKGLFFFDPLRIHPSSIKDLT</sequence>
<dbReference type="AlphaFoldDB" id="A0A8H4PZW4"/>
<dbReference type="OrthoDB" id="3766406at2759"/>
<comment type="caution">
    <text evidence="1">The sequence shown here is derived from an EMBL/GenBank/DDBJ whole genome shotgun (WGS) entry which is preliminary data.</text>
</comment>
<evidence type="ECO:0000313" key="1">
    <source>
        <dbReference type="EMBL" id="KAF4513580.1"/>
    </source>
</evidence>
<accession>A0A8H4PZW4</accession>
<evidence type="ECO:0008006" key="3">
    <source>
        <dbReference type="Google" id="ProtNLM"/>
    </source>
</evidence>
<proteinExistence type="predicted"/>
<dbReference type="Proteomes" id="UP000557566">
    <property type="component" value="Unassembled WGS sequence"/>
</dbReference>
<evidence type="ECO:0000313" key="2">
    <source>
        <dbReference type="Proteomes" id="UP000557566"/>
    </source>
</evidence>
<reference evidence="1 2" key="1">
    <citation type="journal article" date="2020" name="Genome Biol. Evol.">
        <title>A new high-quality draft genome assembly of the Chinese cordyceps Ophiocordyceps sinensis.</title>
        <authorList>
            <person name="Shu R."/>
            <person name="Zhang J."/>
            <person name="Meng Q."/>
            <person name="Zhang H."/>
            <person name="Zhou G."/>
            <person name="Li M."/>
            <person name="Wu P."/>
            <person name="Zhao Y."/>
            <person name="Chen C."/>
            <person name="Qin Q."/>
        </authorList>
    </citation>
    <scope>NUCLEOTIDE SEQUENCE [LARGE SCALE GENOMIC DNA]</scope>
    <source>
        <strain evidence="1 2">IOZ07</strain>
    </source>
</reference>
<dbReference type="EMBL" id="JAAVMX010000001">
    <property type="protein sequence ID" value="KAF4513580.1"/>
    <property type="molecule type" value="Genomic_DNA"/>
</dbReference>
<organism evidence="1 2">
    <name type="scientific">Ophiocordyceps sinensis</name>
    <dbReference type="NCBI Taxonomy" id="72228"/>
    <lineage>
        <taxon>Eukaryota</taxon>
        <taxon>Fungi</taxon>
        <taxon>Dikarya</taxon>
        <taxon>Ascomycota</taxon>
        <taxon>Pezizomycotina</taxon>
        <taxon>Sordariomycetes</taxon>
        <taxon>Hypocreomycetidae</taxon>
        <taxon>Hypocreales</taxon>
        <taxon>Ophiocordycipitaceae</taxon>
        <taxon>Ophiocordyceps</taxon>
    </lineage>
</organism>
<keyword evidence="2" id="KW-1185">Reference proteome</keyword>
<name>A0A8H4PZW4_9HYPO</name>
<protein>
    <recommendedName>
        <fullName evidence="3">F-box domain-containing protein</fullName>
    </recommendedName>
</protein>
<gene>
    <name evidence="1" type="ORF">G6O67_000833</name>
</gene>